<accession>D3DYG4</accession>
<evidence type="ECO:0000313" key="3">
    <source>
        <dbReference type="Proteomes" id="UP000002429"/>
    </source>
</evidence>
<dbReference type="KEGG" id="rme:Rmet_6755"/>
<proteinExistence type="predicted"/>
<feature type="compositionally biased region" description="Basic residues" evidence="1">
    <location>
        <begin position="83"/>
        <end position="101"/>
    </location>
</feature>
<gene>
    <name evidence="2" type="ordered locus">Rmet_6755</name>
</gene>
<geneLocation type="plasmid" evidence="2 3">
    <name>megaplasmid</name>
</geneLocation>
<keyword evidence="2" id="KW-0614">Plasmid</keyword>
<reference evidence="3" key="1">
    <citation type="journal article" date="2010" name="PLoS ONE">
        <title>The complete genome sequence of Cupriavidus metallidurans strain CH34, a master survivalist in harsh and anthropogenic environments.</title>
        <authorList>
            <person name="Janssen P.J."/>
            <person name="Van Houdt R."/>
            <person name="Moors H."/>
            <person name="Monsieurs P."/>
            <person name="Morin N."/>
            <person name="Michaux A."/>
            <person name="Benotmane M.A."/>
            <person name="Leys N."/>
            <person name="Vallaeys T."/>
            <person name="Lapidus A."/>
            <person name="Monchy S."/>
            <person name="Medigue C."/>
            <person name="Taghavi S."/>
            <person name="McCorkle S."/>
            <person name="Dunn J."/>
            <person name="van der Lelie D."/>
            <person name="Mergeay M."/>
        </authorList>
    </citation>
    <scope>NUCLEOTIDE SEQUENCE [LARGE SCALE GENOMIC DNA]</scope>
    <source>
        <strain evidence="3">ATCC 43123 / DSM 2839 / NBRC 102507 / CH34</strain>
    </source>
</reference>
<protein>
    <submittedName>
        <fullName evidence="2">Uncharacterized protein</fullName>
    </submittedName>
</protein>
<dbReference type="AlphaFoldDB" id="D3DYG4"/>
<keyword evidence="3" id="KW-1185">Reference proteome</keyword>
<organism evidence="2 3">
    <name type="scientific">Cupriavidus metallidurans (strain ATCC 43123 / DSM 2839 / NBRC 102507 / CH34)</name>
    <name type="common">Ralstonia metallidurans</name>
    <dbReference type="NCBI Taxonomy" id="266264"/>
    <lineage>
        <taxon>Bacteria</taxon>
        <taxon>Pseudomonadati</taxon>
        <taxon>Pseudomonadota</taxon>
        <taxon>Betaproteobacteria</taxon>
        <taxon>Burkholderiales</taxon>
        <taxon>Burkholderiaceae</taxon>
        <taxon>Cupriavidus</taxon>
    </lineage>
</organism>
<evidence type="ECO:0000313" key="2">
    <source>
        <dbReference type="EMBL" id="ADC45334.1"/>
    </source>
</evidence>
<feature type="region of interest" description="Disordered" evidence="1">
    <location>
        <begin position="81"/>
        <end position="101"/>
    </location>
</feature>
<feature type="compositionally biased region" description="Basic and acidic residues" evidence="1">
    <location>
        <begin position="9"/>
        <end position="27"/>
    </location>
</feature>
<dbReference type="EMBL" id="CP000353">
    <property type="protein sequence ID" value="ADC45334.1"/>
    <property type="molecule type" value="Genomic_DNA"/>
</dbReference>
<evidence type="ECO:0000256" key="1">
    <source>
        <dbReference type="SAM" id="MobiDB-lite"/>
    </source>
</evidence>
<dbReference type="RefSeq" id="WP_011520044.1">
    <property type="nucleotide sequence ID" value="NC_007974.2"/>
</dbReference>
<dbReference type="HOGENOM" id="CLU_2289296_0_0_4"/>
<name>D3DYG4_CUPMC</name>
<sequence length="101" mass="11337">MAKTPHSRGKNEGDGNGSHLKEQPSERLRIGLVDYGSLRGTLKTSCNVLHGRNQSGARITITYQWYFPIKFDDDAAVMAGQRGRAKTNHTKTRKRPNQQPM</sequence>
<dbReference type="Proteomes" id="UP000002429">
    <property type="component" value="Plasmid megaplasmid"/>
</dbReference>
<feature type="region of interest" description="Disordered" evidence="1">
    <location>
        <begin position="1"/>
        <end position="27"/>
    </location>
</feature>